<keyword evidence="11" id="KW-1185">Reference proteome</keyword>
<dbReference type="InterPro" id="IPR015856">
    <property type="entry name" value="ABC_transpr_CbiO/EcfA_su"/>
</dbReference>
<evidence type="ECO:0000256" key="3">
    <source>
        <dbReference type="ARBA" id="ARBA00022448"/>
    </source>
</evidence>
<dbReference type="Gene3D" id="3.40.50.300">
    <property type="entry name" value="P-loop containing nucleotide triphosphate hydrolases"/>
    <property type="match status" value="1"/>
</dbReference>
<accession>A0A1T4JVI8</accession>
<evidence type="ECO:0000256" key="6">
    <source>
        <dbReference type="ARBA" id="ARBA00022840"/>
    </source>
</evidence>
<dbReference type="RefSeq" id="WP_078767652.1">
    <property type="nucleotide sequence ID" value="NZ_FUWW01000001.1"/>
</dbReference>
<gene>
    <name evidence="10" type="ORF">SAMN02745114_00139</name>
</gene>
<dbReference type="OrthoDB" id="9784332at2"/>
<comment type="subcellular location">
    <subcellularLocation>
        <location evidence="1">Cell membrane</location>
        <topology evidence="1">Peripheral membrane protein</topology>
    </subcellularLocation>
</comment>
<keyword evidence="3" id="KW-0813">Transport</keyword>
<keyword evidence="8" id="KW-0472">Membrane</keyword>
<evidence type="ECO:0000256" key="1">
    <source>
        <dbReference type="ARBA" id="ARBA00004202"/>
    </source>
</evidence>
<evidence type="ECO:0000256" key="2">
    <source>
        <dbReference type="ARBA" id="ARBA00005417"/>
    </source>
</evidence>
<protein>
    <submittedName>
        <fullName evidence="10">Cobalt/nickel transport system ATP-binding protein</fullName>
    </submittedName>
</protein>
<evidence type="ECO:0000256" key="8">
    <source>
        <dbReference type="ARBA" id="ARBA00023136"/>
    </source>
</evidence>
<evidence type="ECO:0000256" key="5">
    <source>
        <dbReference type="ARBA" id="ARBA00022741"/>
    </source>
</evidence>
<evidence type="ECO:0000259" key="9">
    <source>
        <dbReference type="PROSITE" id="PS50893"/>
    </source>
</evidence>
<dbReference type="InterPro" id="IPR003593">
    <property type="entry name" value="AAA+_ATPase"/>
</dbReference>
<dbReference type="InterPro" id="IPR003439">
    <property type="entry name" value="ABC_transporter-like_ATP-bd"/>
</dbReference>
<dbReference type="SMART" id="SM00382">
    <property type="entry name" value="AAA"/>
    <property type="match status" value="1"/>
</dbReference>
<evidence type="ECO:0000256" key="7">
    <source>
        <dbReference type="ARBA" id="ARBA00022967"/>
    </source>
</evidence>
<dbReference type="GO" id="GO:0043190">
    <property type="term" value="C:ATP-binding cassette (ABC) transporter complex"/>
    <property type="evidence" value="ECO:0007669"/>
    <property type="project" value="TreeGrafter"/>
</dbReference>
<feature type="domain" description="ABC transporter" evidence="9">
    <location>
        <begin position="2"/>
        <end position="212"/>
    </location>
</feature>
<keyword evidence="6 10" id="KW-0067">ATP-binding</keyword>
<dbReference type="GO" id="GO:0042626">
    <property type="term" value="F:ATPase-coupled transmembrane transporter activity"/>
    <property type="evidence" value="ECO:0007669"/>
    <property type="project" value="TreeGrafter"/>
</dbReference>
<dbReference type="PANTHER" id="PTHR43553">
    <property type="entry name" value="HEAVY METAL TRANSPORTER"/>
    <property type="match status" value="1"/>
</dbReference>
<dbReference type="PROSITE" id="PS50893">
    <property type="entry name" value="ABC_TRANSPORTER_2"/>
    <property type="match status" value="1"/>
</dbReference>
<organism evidence="10 11">
    <name type="scientific">Eubacterium coprostanoligenes</name>
    <dbReference type="NCBI Taxonomy" id="290054"/>
    <lineage>
        <taxon>Bacteria</taxon>
        <taxon>Bacillati</taxon>
        <taxon>Bacillota</taxon>
        <taxon>Clostridia</taxon>
        <taxon>Eubacteriales</taxon>
        <taxon>Eubacteriaceae</taxon>
        <taxon>Eubacterium</taxon>
    </lineage>
</organism>
<dbReference type="AlphaFoldDB" id="A0A1T4JVI8"/>
<dbReference type="EMBL" id="FUWW01000001">
    <property type="protein sequence ID" value="SJZ34168.1"/>
    <property type="molecule type" value="Genomic_DNA"/>
</dbReference>
<proteinExistence type="inferred from homology"/>
<evidence type="ECO:0000256" key="4">
    <source>
        <dbReference type="ARBA" id="ARBA00022475"/>
    </source>
</evidence>
<keyword evidence="7" id="KW-1278">Translocase</keyword>
<evidence type="ECO:0000313" key="10">
    <source>
        <dbReference type="EMBL" id="SJZ34168.1"/>
    </source>
</evidence>
<dbReference type="GO" id="GO:0016887">
    <property type="term" value="F:ATP hydrolysis activity"/>
    <property type="evidence" value="ECO:0007669"/>
    <property type="project" value="InterPro"/>
</dbReference>
<comment type="similarity">
    <text evidence="2">Belongs to the ABC transporter superfamily.</text>
</comment>
<dbReference type="STRING" id="290054.SAMN02745114_00139"/>
<sequence length="212" mass="23986">MIKLDDICFAYDSTPVLKHFSTEIADGEFVVIKGDNGCGKSTLLNIINALEFAEIGTYTFDGTVIDKKAVKNEQFAKAFHQKIGYVFQNTDAQLFCSSVYDEIAFAPRQMQLDETEIAKRVDDMLKLTGTEHLKERAPFHLSMGEKKKVAVASVLAMNPQVLILDEPMNFLDKKSRQWLVEFLNQMHSVGKTIIIVSHTDDFDKMADRIIEL</sequence>
<dbReference type="Pfam" id="PF00005">
    <property type="entry name" value="ABC_tran"/>
    <property type="match status" value="1"/>
</dbReference>
<dbReference type="GO" id="GO:0005524">
    <property type="term" value="F:ATP binding"/>
    <property type="evidence" value="ECO:0007669"/>
    <property type="project" value="UniProtKB-KW"/>
</dbReference>
<dbReference type="InterPro" id="IPR050095">
    <property type="entry name" value="ECF_ABC_transporter_ATP-bd"/>
</dbReference>
<keyword evidence="5" id="KW-0547">Nucleotide-binding</keyword>
<dbReference type="SUPFAM" id="SSF52540">
    <property type="entry name" value="P-loop containing nucleoside triphosphate hydrolases"/>
    <property type="match status" value="1"/>
</dbReference>
<name>A0A1T4JVI8_9FIRM</name>
<reference evidence="10 11" key="1">
    <citation type="submission" date="2017-02" db="EMBL/GenBank/DDBJ databases">
        <authorList>
            <person name="Peterson S.W."/>
        </authorList>
    </citation>
    <scope>NUCLEOTIDE SEQUENCE [LARGE SCALE GENOMIC DNA]</scope>
    <source>
        <strain evidence="10 11">ATCC 51222</strain>
    </source>
</reference>
<dbReference type="PANTHER" id="PTHR43553:SF27">
    <property type="entry name" value="ENERGY-COUPLING FACTOR TRANSPORTER ATP-BINDING PROTEIN ECFA2"/>
    <property type="match status" value="1"/>
</dbReference>
<dbReference type="Proteomes" id="UP000190657">
    <property type="component" value="Unassembled WGS sequence"/>
</dbReference>
<dbReference type="CDD" id="cd03225">
    <property type="entry name" value="ABC_cobalt_CbiO_domain1"/>
    <property type="match status" value="1"/>
</dbReference>
<evidence type="ECO:0000313" key="11">
    <source>
        <dbReference type="Proteomes" id="UP000190657"/>
    </source>
</evidence>
<keyword evidence="4" id="KW-1003">Cell membrane</keyword>
<dbReference type="InterPro" id="IPR027417">
    <property type="entry name" value="P-loop_NTPase"/>
</dbReference>